<proteinExistence type="predicted"/>
<dbReference type="Proteomes" id="UP000007076">
    <property type="component" value="Chromosome"/>
</dbReference>
<dbReference type="KEGG" id="ksk:KSE_67740"/>
<accession>E4N2Z8</accession>
<reference evidence="1 2" key="1">
    <citation type="journal article" date="2010" name="DNA Res.">
        <title>Genome sequence of Kitasatospora setae NBRC 14216T: an evolutionary snapshot of the family Streptomycetaceae.</title>
        <authorList>
            <person name="Ichikawa N."/>
            <person name="Oguchi A."/>
            <person name="Ikeda H."/>
            <person name="Ishikawa J."/>
            <person name="Kitani S."/>
            <person name="Watanabe Y."/>
            <person name="Nakamura S."/>
            <person name="Katano Y."/>
            <person name="Kishi E."/>
            <person name="Sasagawa M."/>
            <person name="Ankai A."/>
            <person name="Fukui S."/>
            <person name="Hashimoto Y."/>
            <person name="Kamata S."/>
            <person name="Otoguro M."/>
            <person name="Tanikawa S."/>
            <person name="Nihira T."/>
            <person name="Horinouchi S."/>
            <person name="Ohnishi Y."/>
            <person name="Hayakawa M."/>
            <person name="Kuzuyama T."/>
            <person name="Arisawa A."/>
            <person name="Nomoto F."/>
            <person name="Miura H."/>
            <person name="Takahashi Y."/>
            <person name="Fujita N."/>
        </authorList>
    </citation>
    <scope>NUCLEOTIDE SEQUENCE [LARGE SCALE GENOMIC DNA]</scope>
    <source>
        <strain evidence="2">ATCC 33774 / DSM 43861 / JCM 3304 / KCC A-0304 / NBRC 14216 / KM-6054</strain>
    </source>
</reference>
<evidence type="ECO:0000313" key="1">
    <source>
        <dbReference type="EMBL" id="BAJ32532.1"/>
    </source>
</evidence>
<dbReference type="eggNOG" id="ENOG502ZC6E">
    <property type="taxonomic scope" value="Bacteria"/>
</dbReference>
<sequence>MRTGRSNAHMIEMARRHCLRMEFIPFGGQGLAEEATGLPINMRRVSCPVALGNASMNLAPVVGDFYEKHCVGCELRQPTGDVPNLATLMEENKAAAAAARETSAERMQQRHAEWAQRAERRRALRVTADPAMAGALDDIGVLDADPAAQPDGGAAGARRRLAALAQRSAALFTAPVIDLAVDLAGQHNVIGLLTPLRHLARNRPEHAPAVLEAAMAVLRRAPVPDAGRCLADLLPTADQVGLDDNVVEALVYLAEPPQDSFAVPRPGGAGDASGLRAAADIAPERVAAVLDGMLPRPAAPAGLLLPAGSSAVPQEADGDGRRCAAASAIAALAQTHLDTVTPLAAPLLLSLGVDSADSYDLEPIGTTQHALAAILVLGDNLVAVQVEAAGQGAGQQVRERLIGVLDRAASVLQSDDRRRTAREVALDASRRQGLFDYLLTTALTRAGGDWGTECRALAARLIETLAQEHPAWALPKVPAILGGALLAVADLEQVSQASAAAALTTTGTMPVVLQALERMNHQTLLGSTVQTLVRAVEHTAQADAASVCQAVVEAVANDRASQQGDTVTWYLLRSLGQIGAQHGQQPQVLHTIVPTLHTYLVDADASLRAVALTAWATIGTRHRLPSSVSDLLPVLTDDAHIVVIDAVLGAAISLEWGENERIRLLLHALTVCREADARKHTGTLKKAMAALAVLTRSDGDAQQAAIEQTIVQRATELDGYDLRDALRRTWQPATTTSPTMAALRLRQARDQQINDRFNQGDDEELCALLDCGAGLAALPTADLETAALELGPDRPLAAAEFAEVAWRAARSADAATILTAVLAATPDTPAYRIHRALVSLLAAAAAQDDAWARPGTAPEATALAAAAAALDAADGGGSSLAQQARLRIRLRDLLAGSRPADQGSDPAAALRQRAALLQEAAAGLKSASMQATTTAAYLRGYADLCDLAYRLLLLDAAELDADHTTVASLTAAVGRRAALLADELRDRFDELDPLAGALVAAVQQAGEVTDGSAVADTLTAWARLPLPVPVVAGPRRLPHRLRPAQADEPVPDPDVAVVLASIDDQLVTGPQVLRPSTVYELRLDVQPGPWPDWAQTLEADLLSHFTPTEAQTPAYVWPRPAQPGQETFSEDGTLILRFGLPAGRPSPPFLVRLRWRGIKDGREVVEDLDVAGHREIRCRPFDASRDFLTDFPVFDERLLALYERLHESGYDEDHLQAFCRLFTAICRIGLRMTWNKQYKRGTSVTERKFHDDLYADLQAEPELGGRLQRGTPLALGYLDVRHDKITAELKVERKTPVTKATAPKYMGQPTQYAAADGARLSILCILDMSRKTSPVGVPENYLFTLEPALHGLANPEAPSLVAAIVVNANLPTPSSWSRRRTATQPTP</sequence>
<dbReference type="PATRIC" id="fig|452652.3.peg.6797"/>
<dbReference type="HOGENOM" id="CLU_005313_0_0_11"/>
<dbReference type="InterPro" id="IPR011989">
    <property type="entry name" value="ARM-like"/>
</dbReference>
<organism evidence="1 2">
    <name type="scientific">Kitasatospora setae (strain ATCC 33774 / DSM 43861 / JCM 3304 / KCC A-0304 / NBRC 14216 / KM-6054)</name>
    <name type="common">Streptomyces setae</name>
    <dbReference type="NCBI Taxonomy" id="452652"/>
    <lineage>
        <taxon>Bacteria</taxon>
        <taxon>Bacillati</taxon>
        <taxon>Actinomycetota</taxon>
        <taxon>Actinomycetes</taxon>
        <taxon>Kitasatosporales</taxon>
        <taxon>Streptomycetaceae</taxon>
        <taxon>Kitasatospora</taxon>
    </lineage>
</organism>
<protein>
    <submittedName>
        <fullName evidence="1">Uncharacterized protein</fullName>
    </submittedName>
</protein>
<dbReference type="EMBL" id="AP010968">
    <property type="protein sequence ID" value="BAJ32532.1"/>
    <property type="molecule type" value="Genomic_DNA"/>
</dbReference>
<dbReference type="SUPFAM" id="SSF48371">
    <property type="entry name" value="ARM repeat"/>
    <property type="match status" value="1"/>
</dbReference>
<name>E4N2Z8_KITSK</name>
<dbReference type="InterPro" id="IPR016024">
    <property type="entry name" value="ARM-type_fold"/>
</dbReference>
<gene>
    <name evidence="1" type="ordered locus">KSE_67740</name>
</gene>
<dbReference type="Gene3D" id="1.25.10.10">
    <property type="entry name" value="Leucine-rich Repeat Variant"/>
    <property type="match status" value="1"/>
</dbReference>
<evidence type="ECO:0000313" key="2">
    <source>
        <dbReference type="Proteomes" id="UP000007076"/>
    </source>
</evidence>
<keyword evidence="2" id="KW-1185">Reference proteome</keyword>